<dbReference type="EMBL" id="JACOOZ010000004">
    <property type="protein sequence ID" value="MBC5667747.1"/>
    <property type="molecule type" value="Genomic_DNA"/>
</dbReference>
<feature type="domain" description="FHA" evidence="1">
    <location>
        <begin position="289"/>
        <end position="339"/>
    </location>
</feature>
<evidence type="ECO:0000259" key="1">
    <source>
        <dbReference type="PROSITE" id="PS50006"/>
    </source>
</evidence>
<evidence type="ECO:0000313" key="2">
    <source>
        <dbReference type="EMBL" id="MBC5667747.1"/>
    </source>
</evidence>
<reference evidence="2 3" key="1">
    <citation type="submission" date="2020-08" db="EMBL/GenBank/DDBJ databases">
        <title>Genome public.</title>
        <authorList>
            <person name="Liu C."/>
            <person name="Sun Q."/>
        </authorList>
    </citation>
    <scope>NUCLEOTIDE SEQUENCE [LARGE SCALE GENOMIC DNA]</scope>
    <source>
        <strain evidence="2 3">BX4</strain>
    </source>
</reference>
<dbReference type="SMART" id="SM00240">
    <property type="entry name" value="FHA"/>
    <property type="match status" value="1"/>
</dbReference>
<dbReference type="InterPro" id="IPR008984">
    <property type="entry name" value="SMAD_FHA_dom_sf"/>
</dbReference>
<dbReference type="Gene3D" id="2.60.200.20">
    <property type="match status" value="1"/>
</dbReference>
<dbReference type="InterPro" id="IPR000253">
    <property type="entry name" value="FHA_dom"/>
</dbReference>
<sequence>MDVSYEKHADRNVMIIRNIGDSENDYKSKMILNNKIEGIVPMTLEYVNNEKEIHYDITSKTAIKDMFAVHLASAKNLRQFVEDMKSLSDELGKYLIGMECVILDAEFIFFNRNTKRYEFCLLPFFETDMYGGIRNIYEKILELIDYDDKDAVVMAYEIQQVTNNKDFTMADILNCTKVEAQSEVHRKDNEIQETRVNQNIDKYQDKTPEKKRWFEGIFSSFRRKSNYLSSEQLEQIAVSEEENIYNFNGDEVAEEEDNYYETTVLYEETIILRSLEQKDMLIHPDKFPFLIGKSRLKCDYVIDENVISRVHAKIIKKNNTFFIEDMDSTNKTFINGKKLEPGRKERISKGDKITLADVDFIVE</sequence>
<dbReference type="Pfam" id="PF19909">
    <property type="entry name" value="DUF6382"/>
    <property type="match status" value="1"/>
</dbReference>
<keyword evidence="3" id="KW-1185">Reference proteome</keyword>
<dbReference type="RefSeq" id="WP_118589503.1">
    <property type="nucleotide sequence ID" value="NZ_JACOOZ010000004.1"/>
</dbReference>
<comment type="caution">
    <text evidence="2">The sequence shown here is derived from an EMBL/GenBank/DDBJ whole genome shotgun (WGS) entry which is preliminary data.</text>
</comment>
<proteinExistence type="predicted"/>
<organism evidence="2 3">
    <name type="scientific">Eubacterium segne</name>
    <dbReference type="NCBI Taxonomy" id="2763045"/>
    <lineage>
        <taxon>Bacteria</taxon>
        <taxon>Bacillati</taxon>
        <taxon>Bacillota</taxon>
        <taxon>Clostridia</taxon>
        <taxon>Eubacteriales</taxon>
        <taxon>Eubacteriaceae</taxon>
        <taxon>Eubacterium</taxon>
    </lineage>
</organism>
<dbReference type="SUPFAM" id="SSF49879">
    <property type="entry name" value="SMAD/FHA domain"/>
    <property type="match status" value="1"/>
</dbReference>
<dbReference type="CDD" id="cd00060">
    <property type="entry name" value="FHA"/>
    <property type="match status" value="1"/>
</dbReference>
<dbReference type="Proteomes" id="UP000597877">
    <property type="component" value="Unassembled WGS sequence"/>
</dbReference>
<dbReference type="Pfam" id="PF00498">
    <property type="entry name" value="FHA"/>
    <property type="match status" value="1"/>
</dbReference>
<gene>
    <name evidence="2" type="ORF">H8S00_07125</name>
</gene>
<dbReference type="InterPro" id="IPR050923">
    <property type="entry name" value="Cell_Proc_Reg/RNA_Proc"/>
</dbReference>
<dbReference type="InterPro" id="IPR045962">
    <property type="entry name" value="DUF6382"/>
</dbReference>
<protein>
    <submittedName>
        <fullName evidence="2">FHA domain-containing protein</fullName>
    </submittedName>
</protein>
<evidence type="ECO:0000313" key="3">
    <source>
        <dbReference type="Proteomes" id="UP000597877"/>
    </source>
</evidence>
<accession>A0ABR7F2C3</accession>
<dbReference type="PROSITE" id="PS50006">
    <property type="entry name" value="FHA_DOMAIN"/>
    <property type="match status" value="1"/>
</dbReference>
<dbReference type="PANTHER" id="PTHR23308">
    <property type="entry name" value="NUCLEAR INHIBITOR OF PROTEIN PHOSPHATASE-1"/>
    <property type="match status" value="1"/>
</dbReference>
<name>A0ABR7F2C3_9FIRM</name>